<reference evidence="3" key="1">
    <citation type="submission" date="2016-02" db="EMBL/GenBank/DDBJ databases">
        <title>WGS assembly of Manihot esculenta.</title>
        <authorList>
            <person name="Bredeson J.V."/>
            <person name="Prochnik S.E."/>
            <person name="Lyons J.B."/>
            <person name="Schmutz J."/>
            <person name="Grimwood J."/>
            <person name="Vrebalov J."/>
            <person name="Bart R.S."/>
            <person name="Amuge T."/>
            <person name="Ferguson M.E."/>
            <person name="Green R."/>
            <person name="Putnam N."/>
            <person name="Stites J."/>
            <person name="Rounsley S."/>
            <person name="Rokhsar D.S."/>
        </authorList>
    </citation>
    <scope>NUCLEOTIDE SEQUENCE [LARGE SCALE GENOMIC DNA]</scope>
    <source>
        <tissue evidence="3">Leaf</tissue>
    </source>
</reference>
<dbReference type="SUPFAM" id="SSF57756">
    <property type="entry name" value="Retrovirus zinc finger-like domains"/>
    <property type="match status" value="1"/>
</dbReference>
<protein>
    <recommendedName>
        <fullName evidence="2">CCHC-type domain-containing protein</fullName>
    </recommendedName>
</protein>
<evidence type="ECO:0000313" key="3">
    <source>
        <dbReference type="EMBL" id="OAY24179.1"/>
    </source>
</evidence>
<dbReference type="InterPro" id="IPR036875">
    <property type="entry name" value="Znf_CCHC_sf"/>
</dbReference>
<dbReference type="Pfam" id="PF00098">
    <property type="entry name" value="zf-CCHC"/>
    <property type="match status" value="1"/>
</dbReference>
<accession>A0A2C9U3E0</accession>
<dbReference type="InterPro" id="IPR001878">
    <property type="entry name" value="Znf_CCHC"/>
</dbReference>
<keyword evidence="1" id="KW-0863">Zinc-finger</keyword>
<evidence type="ECO:0000259" key="2">
    <source>
        <dbReference type="PROSITE" id="PS50158"/>
    </source>
</evidence>
<evidence type="ECO:0000256" key="1">
    <source>
        <dbReference type="PROSITE-ProRule" id="PRU00047"/>
    </source>
</evidence>
<name>A0A2C9U3E0_MANES</name>
<dbReference type="SMART" id="SM00343">
    <property type="entry name" value="ZnF_C2HC"/>
    <property type="match status" value="1"/>
</dbReference>
<organism evidence="3">
    <name type="scientific">Manihot esculenta</name>
    <name type="common">Cassava</name>
    <name type="synonym">Jatropha manihot</name>
    <dbReference type="NCBI Taxonomy" id="3983"/>
    <lineage>
        <taxon>Eukaryota</taxon>
        <taxon>Viridiplantae</taxon>
        <taxon>Streptophyta</taxon>
        <taxon>Embryophyta</taxon>
        <taxon>Tracheophyta</taxon>
        <taxon>Spermatophyta</taxon>
        <taxon>Magnoliopsida</taxon>
        <taxon>eudicotyledons</taxon>
        <taxon>Gunneridae</taxon>
        <taxon>Pentapetalae</taxon>
        <taxon>rosids</taxon>
        <taxon>fabids</taxon>
        <taxon>Malpighiales</taxon>
        <taxon>Euphorbiaceae</taxon>
        <taxon>Crotonoideae</taxon>
        <taxon>Manihoteae</taxon>
        <taxon>Manihot</taxon>
    </lineage>
</organism>
<dbReference type="GO" id="GO:0008270">
    <property type="term" value="F:zinc ion binding"/>
    <property type="evidence" value="ECO:0007669"/>
    <property type="project" value="UniProtKB-KW"/>
</dbReference>
<proteinExistence type="predicted"/>
<feature type="domain" description="CCHC-type" evidence="2">
    <location>
        <begin position="141"/>
        <end position="156"/>
    </location>
</feature>
<dbReference type="EMBL" id="CM004404">
    <property type="protein sequence ID" value="OAY24179.1"/>
    <property type="molecule type" value="Genomic_DNA"/>
</dbReference>
<keyword evidence="1" id="KW-0862">Zinc</keyword>
<gene>
    <name evidence="3" type="ORF">MANES_18G141100</name>
</gene>
<keyword evidence="1" id="KW-0479">Metal-binding</keyword>
<dbReference type="AlphaFoldDB" id="A0A2C9U3E0"/>
<sequence>MDACTIIFHFKELFSSQSMIERYETSKELFSYKMMEGSSIHAYGLKMIRYIEKLAQLNFIMDHYYAQFIMNFNMHNLDDELSELVNMLVTAEKCLKKEKVSILMVQSSKAKKKKSKKKQIKKKAYTTLKPTGGVKKYKVTCHHCGKEGHLRRNCKEYLAIVKAKKFGEASTSV</sequence>
<dbReference type="GO" id="GO:0003676">
    <property type="term" value="F:nucleic acid binding"/>
    <property type="evidence" value="ECO:0007669"/>
    <property type="project" value="InterPro"/>
</dbReference>
<dbReference type="PROSITE" id="PS50158">
    <property type="entry name" value="ZF_CCHC"/>
    <property type="match status" value="1"/>
</dbReference>